<accession>A0ABT3E3E4</accession>
<evidence type="ECO:0000313" key="1">
    <source>
        <dbReference type="EMBL" id="MCW0952938.1"/>
    </source>
</evidence>
<dbReference type="InterPro" id="IPR029058">
    <property type="entry name" value="AB_hydrolase_fold"/>
</dbReference>
<comment type="caution">
    <text evidence="1">The sequence shown here is derived from an EMBL/GenBank/DDBJ whole genome shotgun (WGS) entry which is preliminary data.</text>
</comment>
<evidence type="ECO:0000313" key="2">
    <source>
        <dbReference type="Proteomes" id="UP001526225"/>
    </source>
</evidence>
<dbReference type="RefSeq" id="WP_213408221.1">
    <property type="nucleotide sequence ID" value="NZ_CP074441.1"/>
</dbReference>
<protein>
    <recommendedName>
        <fullName evidence="3">Peptidase S9 prolyl oligopeptidase catalytic domain-containing protein</fullName>
    </recommendedName>
</protein>
<proteinExistence type="predicted"/>
<dbReference type="Gene3D" id="3.40.50.1820">
    <property type="entry name" value="alpha/beta hydrolase"/>
    <property type="match status" value="1"/>
</dbReference>
<keyword evidence="2" id="KW-1185">Reference proteome</keyword>
<organism evidence="1 2">
    <name type="scientific">Weissella ceti</name>
    <dbReference type="NCBI Taxonomy" id="759620"/>
    <lineage>
        <taxon>Bacteria</taxon>
        <taxon>Bacillati</taxon>
        <taxon>Bacillota</taxon>
        <taxon>Bacilli</taxon>
        <taxon>Lactobacillales</taxon>
        <taxon>Lactobacillaceae</taxon>
        <taxon>Weissella</taxon>
    </lineage>
</organism>
<dbReference type="SUPFAM" id="SSF53474">
    <property type="entry name" value="alpha/beta-Hydrolases"/>
    <property type="match status" value="1"/>
</dbReference>
<sequence length="261" mass="30285">MSKEEIVFHANNGTNVTYMEDPYPVENKIGQQKLLIIFSSLGDEKSDDPRKRFPYTLIDGLKFYNCRKLYIKDDHGLVGDYYLGVNGKLDTQKAVLDLINSKIQEYGIESKNIMTFGFSKGGYAAIMFGYLLNINTVMASVPQFDLDHWIQVYKPFLDYIYPENYTVEDREFYANYLDNVIKDANYVPKKVYLITSKNDNTYYEHIPQLVTALEKSGTELKVFHNNEYVVTRHNNVVKNSLNEILAILSYELSHEDLKNML</sequence>
<evidence type="ECO:0008006" key="3">
    <source>
        <dbReference type="Google" id="ProtNLM"/>
    </source>
</evidence>
<dbReference type="EMBL" id="JAOZFE010000002">
    <property type="protein sequence ID" value="MCW0952938.1"/>
    <property type="molecule type" value="Genomic_DNA"/>
</dbReference>
<gene>
    <name evidence="1" type="ORF">OIT44_02485</name>
</gene>
<dbReference type="Proteomes" id="UP001526225">
    <property type="component" value="Unassembled WGS sequence"/>
</dbReference>
<reference evidence="1 2" key="1">
    <citation type="submission" date="2022-10" db="EMBL/GenBank/DDBJ databases">
        <title>Weissella fermenti sp. nov., isolated from fermented cabbage.</title>
        <authorList>
            <person name="Lee J.K."/>
            <person name="Baek J.H."/>
            <person name="Choi D.G."/>
            <person name="Kim J.M."/>
            <person name="Jeon C.O."/>
        </authorList>
    </citation>
    <scope>NUCLEOTIDE SEQUENCE [LARGE SCALE GENOMIC DNA]</scope>
    <source>
        <strain evidence="1 2">KACC 18534</strain>
    </source>
</reference>
<name>A0ABT3E3E4_9LACO</name>